<evidence type="ECO:0000259" key="1">
    <source>
        <dbReference type="Pfam" id="PF18701"/>
    </source>
</evidence>
<dbReference type="InterPro" id="IPR040676">
    <property type="entry name" value="DUF5641"/>
</dbReference>
<gene>
    <name evidence="2" type="ORF">MGAL_10B010003</name>
</gene>
<name>A0A8B6BYJ4_MYTGA</name>
<reference evidence="2" key="1">
    <citation type="submission" date="2018-11" db="EMBL/GenBank/DDBJ databases">
        <authorList>
            <person name="Alioto T."/>
            <person name="Alioto T."/>
        </authorList>
    </citation>
    <scope>NUCLEOTIDE SEQUENCE</scope>
</reference>
<feature type="domain" description="DUF5641" evidence="1">
    <location>
        <begin position="9"/>
        <end position="101"/>
    </location>
</feature>
<dbReference type="OrthoDB" id="6768042at2759"/>
<evidence type="ECO:0000313" key="3">
    <source>
        <dbReference type="Proteomes" id="UP000596742"/>
    </source>
</evidence>
<dbReference type="Pfam" id="PF18701">
    <property type="entry name" value="DUF5641"/>
    <property type="match status" value="1"/>
</dbReference>
<accession>A0A8B6BYJ4</accession>
<protein>
    <recommendedName>
        <fullName evidence="1">DUF5641 domain-containing protein</fullName>
    </recommendedName>
</protein>
<sequence length="143" mass="16692">MNTSDASKRAQRLSFIIAQFWNRWKSEYLAALREFHKKSGDNKINIQVGDIVQVHDDKPRNRWKIAIVEELVVRNDGLIRSATIRTNSDRTTRPIVKLYPLEINEEELPNTADETNEVDTRRTVPMRKAAMRAKENIKTWTNS</sequence>
<dbReference type="PANTHER" id="PTHR47331">
    <property type="entry name" value="PHD-TYPE DOMAIN-CONTAINING PROTEIN"/>
    <property type="match status" value="1"/>
</dbReference>
<dbReference type="EMBL" id="UYJE01000852">
    <property type="protein sequence ID" value="VDH97052.1"/>
    <property type="molecule type" value="Genomic_DNA"/>
</dbReference>
<comment type="caution">
    <text evidence="2">The sequence shown here is derived from an EMBL/GenBank/DDBJ whole genome shotgun (WGS) entry which is preliminary data.</text>
</comment>
<dbReference type="AlphaFoldDB" id="A0A8B6BYJ4"/>
<evidence type="ECO:0000313" key="2">
    <source>
        <dbReference type="EMBL" id="VDH97052.1"/>
    </source>
</evidence>
<dbReference type="Proteomes" id="UP000596742">
    <property type="component" value="Unassembled WGS sequence"/>
</dbReference>
<organism evidence="2 3">
    <name type="scientific">Mytilus galloprovincialis</name>
    <name type="common">Mediterranean mussel</name>
    <dbReference type="NCBI Taxonomy" id="29158"/>
    <lineage>
        <taxon>Eukaryota</taxon>
        <taxon>Metazoa</taxon>
        <taxon>Spiralia</taxon>
        <taxon>Lophotrochozoa</taxon>
        <taxon>Mollusca</taxon>
        <taxon>Bivalvia</taxon>
        <taxon>Autobranchia</taxon>
        <taxon>Pteriomorphia</taxon>
        <taxon>Mytilida</taxon>
        <taxon>Mytiloidea</taxon>
        <taxon>Mytilidae</taxon>
        <taxon>Mytilinae</taxon>
        <taxon>Mytilus</taxon>
    </lineage>
</organism>
<keyword evidence="3" id="KW-1185">Reference proteome</keyword>
<proteinExistence type="predicted"/>